<dbReference type="Pfam" id="PF13480">
    <property type="entry name" value="Acetyltransf_6"/>
    <property type="match status" value="1"/>
</dbReference>
<dbReference type="Gene3D" id="3.40.630.30">
    <property type="match status" value="1"/>
</dbReference>
<organism evidence="2 3">
    <name type="scientific">Sphingopyxis lindanitolerans</name>
    <dbReference type="NCBI Taxonomy" id="2054227"/>
    <lineage>
        <taxon>Bacteria</taxon>
        <taxon>Pseudomonadati</taxon>
        <taxon>Pseudomonadota</taxon>
        <taxon>Alphaproteobacteria</taxon>
        <taxon>Sphingomonadales</taxon>
        <taxon>Sphingomonadaceae</taxon>
        <taxon>Sphingopyxis</taxon>
    </lineage>
</organism>
<dbReference type="SUPFAM" id="SSF55729">
    <property type="entry name" value="Acyl-CoA N-acyltransferases (Nat)"/>
    <property type="match status" value="1"/>
</dbReference>
<evidence type="ECO:0000313" key="3">
    <source>
        <dbReference type="Proteomes" id="UP000238954"/>
    </source>
</evidence>
<dbReference type="AlphaFoldDB" id="A0A2S8B6P4"/>
<name>A0A2S8B6P4_9SPHN</name>
<dbReference type="Proteomes" id="UP000238954">
    <property type="component" value="Chromosome"/>
</dbReference>
<dbReference type="InterPro" id="IPR038740">
    <property type="entry name" value="BioF2-like_GNAT_dom"/>
</dbReference>
<keyword evidence="3" id="KW-1185">Reference proteome</keyword>
<reference evidence="3" key="1">
    <citation type="submission" date="2017-11" db="EMBL/GenBank/DDBJ databases">
        <title>The complete genome sequence of Sphingopyxis pomeranensis sp. nov. strain WS5A3p.</title>
        <authorList>
            <person name="Kaminski M.A."/>
        </authorList>
    </citation>
    <scope>NUCLEOTIDE SEQUENCE [LARGE SCALE GENOMIC DNA]</scope>
    <source>
        <strain evidence="3">WS5A3p</strain>
    </source>
</reference>
<accession>A0A2S8B6P4</accession>
<proteinExistence type="predicted"/>
<dbReference type="RefSeq" id="WP_105998260.1">
    <property type="nucleotide sequence ID" value="NZ_CM009578.1"/>
</dbReference>
<dbReference type="OrthoDB" id="8334427at2"/>
<sequence>MQGNGEDHANDDTLPATARAVGFASPFDRAEWFDLLAAHGFAEQGRHDARGDCGAVSAWLPLRLEKPGHVSGLTCWYSFAIRPLYDGPAHPGERGEALRDLFARLRGRAARLTLYPVPAIDGLPGDLAIALRAAGWWVKAAPAGDRHWLDLAGLTHDLWWDGRPGALRNTVKRKAKKGVVDIALFTRFDADAWAAYETIYAASWKPEEGDPALLRAFAEAESARGTFRMGLARIDGTPVAAQYWTVEDGTAFIHKLAHVEDSLKASPGTLLSAALFRHVIEVDGVTRADFGTGNDAYKRDWMNRHDRLWRIEAFNPARLAAWGPASKAFARSLLRKDI</sequence>
<comment type="caution">
    <text evidence="2">The sequence shown here is derived from an EMBL/GenBank/DDBJ whole genome shotgun (WGS) entry which is preliminary data.</text>
</comment>
<protein>
    <submittedName>
        <fullName evidence="2">GNAT family N-acetyltransferase</fullName>
    </submittedName>
</protein>
<keyword evidence="2" id="KW-0808">Transferase</keyword>
<feature type="domain" description="BioF2-like acetyltransferase" evidence="1">
    <location>
        <begin position="168"/>
        <end position="299"/>
    </location>
</feature>
<evidence type="ECO:0000313" key="2">
    <source>
        <dbReference type="EMBL" id="PQM28000.1"/>
    </source>
</evidence>
<dbReference type="EMBL" id="PHFW01000002">
    <property type="protein sequence ID" value="PQM28000.1"/>
    <property type="molecule type" value="Genomic_DNA"/>
</dbReference>
<evidence type="ECO:0000259" key="1">
    <source>
        <dbReference type="Pfam" id="PF13480"/>
    </source>
</evidence>
<dbReference type="GO" id="GO:0016740">
    <property type="term" value="F:transferase activity"/>
    <property type="evidence" value="ECO:0007669"/>
    <property type="project" value="UniProtKB-KW"/>
</dbReference>
<dbReference type="InterPro" id="IPR016181">
    <property type="entry name" value="Acyl_CoA_acyltransferase"/>
</dbReference>
<gene>
    <name evidence="2" type="ORF">CVO77_05590</name>
</gene>